<organism evidence="1 2">
    <name type="scientific">Brachionus plicatilis</name>
    <name type="common">Marine rotifer</name>
    <name type="synonym">Brachionus muelleri</name>
    <dbReference type="NCBI Taxonomy" id="10195"/>
    <lineage>
        <taxon>Eukaryota</taxon>
        <taxon>Metazoa</taxon>
        <taxon>Spiralia</taxon>
        <taxon>Gnathifera</taxon>
        <taxon>Rotifera</taxon>
        <taxon>Eurotatoria</taxon>
        <taxon>Monogononta</taxon>
        <taxon>Pseudotrocha</taxon>
        <taxon>Ploima</taxon>
        <taxon>Brachionidae</taxon>
        <taxon>Brachionus</taxon>
    </lineage>
</organism>
<dbReference type="EMBL" id="REGN01000557">
    <property type="protein sequence ID" value="RNA41119.1"/>
    <property type="molecule type" value="Genomic_DNA"/>
</dbReference>
<dbReference type="AlphaFoldDB" id="A0A3M7SZN2"/>
<evidence type="ECO:0000313" key="1">
    <source>
        <dbReference type="EMBL" id="RNA41119.1"/>
    </source>
</evidence>
<keyword evidence="2" id="KW-1185">Reference proteome</keyword>
<proteinExistence type="predicted"/>
<sequence>MNALKAIEIKRLYEDFKYKFHNSTDHFVTRRFPTSLSHRSKNVLPKEINTLENQILRKKFLVSETLVYKGQNT</sequence>
<gene>
    <name evidence="1" type="ORF">BpHYR1_013374</name>
</gene>
<comment type="caution">
    <text evidence="1">The sequence shown here is derived from an EMBL/GenBank/DDBJ whole genome shotgun (WGS) entry which is preliminary data.</text>
</comment>
<protein>
    <submittedName>
        <fullName evidence="1">Uncharacterized protein</fullName>
    </submittedName>
</protein>
<accession>A0A3M7SZN2</accession>
<evidence type="ECO:0000313" key="2">
    <source>
        <dbReference type="Proteomes" id="UP000276133"/>
    </source>
</evidence>
<name>A0A3M7SZN2_BRAPC</name>
<dbReference type="Proteomes" id="UP000276133">
    <property type="component" value="Unassembled WGS sequence"/>
</dbReference>
<reference evidence="1 2" key="1">
    <citation type="journal article" date="2018" name="Sci. Rep.">
        <title>Genomic signatures of local adaptation to the degree of environmental predictability in rotifers.</title>
        <authorList>
            <person name="Franch-Gras L."/>
            <person name="Hahn C."/>
            <person name="Garcia-Roger E.M."/>
            <person name="Carmona M.J."/>
            <person name="Serra M."/>
            <person name="Gomez A."/>
        </authorList>
    </citation>
    <scope>NUCLEOTIDE SEQUENCE [LARGE SCALE GENOMIC DNA]</scope>
    <source>
        <strain evidence="1">HYR1</strain>
    </source>
</reference>